<comment type="caution">
    <text evidence="9">Lacks conserved residue(s) required for the propagation of feature annotation.</text>
</comment>
<evidence type="ECO:0000256" key="2">
    <source>
        <dbReference type="ARBA" id="ARBA00022448"/>
    </source>
</evidence>
<evidence type="ECO:0000256" key="8">
    <source>
        <dbReference type="ARBA" id="ARBA00023136"/>
    </source>
</evidence>
<comment type="subunit">
    <text evidence="9">Component of the Sec protein translocase complex. Heterotrimer consisting of SecY, SecE and SecG subunits. The heterotrimers can form oligomers, although 1 heterotrimer is thought to be able to translocate proteins. Interacts with the ribosome. Interacts with SecDF, and other proteins may be involved. Interacts with SecA.</text>
</comment>
<dbReference type="Pfam" id="PF00584">
    <property type="entry name" value="SecE"/>
    <property type="match status" value="1"/>
</dbReference>
<keyword evidence="7 9" id="KW-0811">Translocation</keyword>
<dbReference type="PROSITE" id="PS01067">
    <property type="entry name" value="SECE_SEC61G"/>
    <property type="match status" value="1"/>
</dbReference>
<dbReference type="NCBIfam" id="NF004371">
    <property type="entry name" value="PRK05740.1-1"/>
    <property type="match status" value="1"/>
</dbReference>
<accession>A0A1H8VWI1</accession>
<evidence type="ECO:0000256" key="5">
    <source>
        <dbReference type="ARBA" id="ARBA00022927"/>
    </source>
</evidence>
<dbReference type="GO" id="GO:0065002">
    <property type="term" value="P:intracellular protein transmembrane transport"/>
    <property type="evidence" value="ECO:0007669"/>
    <property type="project" value="UniProtKB-UniRule"/>
</dbReference>
<dbReference type="Proteomes" id="UP000199657">
    <property type="component" value="Unassembled WGS sequence"/>
</dbReference>
<protein>
    <recommendedName>
        <fullName evidence="9">Protein translocase subunit SecE</fullName>
    </recommendedName>
</protein>
<name>A0A1H8VWI1_9GAMM</name>
<proteinExistence type="inferred from homology"/>
<dbReference type="GO" id="GO:0005886">
    <property type="term" value="C:plasma membrane"/>
    <property type="evidence" value="ECO:0007669"/>
    <property type="project" value="UniProtKB-UniRule"/>
</dbReference>
<organism evidence="10 11">
    <name type="scientific">Aquisalimonas asiatica</name>
    <dbReference type="NCBI Taxonomy" id="406100"/>
    <lineage>
        <taxon>Bacteria</taxon>
        <taxon>Pseudomonadati</taxon>
        <taxon>Pseudomonadota</taxon>
        <taxon>Gammaproteobacteria</taxon>
        <taxon>Chromatiales</taxon>
        <taxon>Ectothiorhodospiraceae</taxon>
        <taxon>Aquisalimonas</taxon>
    </lineage>
</organism>
<dbReference type="GO" id="GO:0006605">
    <property type="term" value="P:protein targeting"/>
    <property type="evidence" value="ECO:0007669"/>
    <property type="project" value="UniProtKB-UniRule"/>
</dbReference>
<dbReference type="STRING" id="406100.SAMN04488052_1183"/>
<dbReference type="InterPro" id="IPR005807">
    <property type="entry name" value="SecE_bac"/>
</dbReference>
<evidence type="ECO:0000256" key="9">
    <source>
        <dbReference type="HAMAP-Rule" id="MF_00422"/>
    </source>
</evidence>
<dbReference type="PANTHER" id="PTHR33910">
    <property type="entry name" value="PROTEIN TRANSLOCASE SUBUNIT SECE"/>
    <property type="match status" value="1"/>
</dbReference>
<evidence type="ECO:0000256" key="3">
    <source>
        <dbReference type="ARBA" id="ARBA00022475"/>
    </source>
</evidence>
<feature type="transmembrane region" description="Helical" evidence="9">
    <location>
        <begin position="93"/>
        <end position="115"/>
    </location>
</feature>
<dbReference type="NCBIfam" id="TIGR00964">
    <property type="entry name" value="secE_bact"/>
    <property type="match status" value="1"/>
</dbReference>
<comment type="similarity">
    <text evidence="9">Belongs to the SecE/SEC61-gamma family.</text>
</comment>
<sequence>MKSKSNTENSPADTIKLVAALVILGAGIFGFYVYEDQPQLFRVLGILAVGAVAVGIAVTTNPGANLWRFMQDSRTEVRKVVWPTRQETVQTTIIVLIVVVLVAIFLWLMDMFFLWGVQQLLNPGG</sequence>
<evidence type="ECO:0000256" key="1">
    <source>
        <dbReference type="ARBA" id="ARBA00004370"/>
    </source>
</evidence>
<dbReference type="InterPro" id="IPR038379">
    <property type="entry name" value="SecE_sf"/>
</dbReference>
<dbReference type="PANTHER" id="PTHR33910:SF1">
    <property type="entry name" value="PROTEIN TRANSLOCASE SUBUNIT SECE"/>
    <property type="match status" value="1"/>
</dbReference>
<reference evidence="10 11" key="1">
    <citation type="submission" date="2016-10" db="EMBL/GenBank/DDBJ databases">
        <authorList>
            <person name="de Groot N.N."/>
        </authorList>
    </citation>
    <scope>NUCLEOTIDE SEQUENCE [LARGE SCALE GENOMIC DNA]</scope>
    <source>
        <strain evidence="10 11">CGMCC 1.6291</strain>
    </source>
</reference>
<dbReference type="HAMAP" id="MF_00422">
    <property type="entry name" value="SecE"/>
    <property type="match status" value="1"/>
</dbReference>
<evidence type="ECO:0000256" key="7">
    <source>
        <dbReference type="ARBA" id="ARBA00023010"/>
    </source>
</evidence>
<keyword evidence="3 9" id="KW-1003">Cell membrane</keyword>
<feature type="transmembrane region" description="Helical" evidence="9">
    <location>
        <begin position="40"/>
        <end position="60"/>
    </location>
</feature>
<keyword evidence="6 9" id="KW-1133">Transmembrane helix</keyword>
<evidence type="ECO:0000313" key="10">
    <source>
        <dbReference type="EMBL" id="SEP19684.1"/>
    </source>
</evidence>
<evidence type="ECO:0000313" key="11">
    <source>
        <dbReference type="Proteomes" id="UP000199657"/>
    </source>
</evidence>
<dbReference type="EMBL" id="FOEG01000018">
    <property type="protein sequence ID" value="SEP19684.1"/>
    <property type="molecule type" value="Genomic_DNA"/>
</dbReference>
<dbReference type="GO" id="GO:0008320">
    <property type="term" value="F:protein transmembrane transporter activity"/>
    <property type="evidence" value="ECO:0007669"/>
    <property type="project" value="UniProtKB-UniRule"/>
</dbReference>
<comment type="subcellular location">
    <subcellularLocation>
        <location evidence="1">Membrane</location>
    </subcellularLocation>
</comment>
<dbReference type="GO" id="GO:0043952">
    <property type="term" value="P:protein transport by the Sec complex"/>
    <property type="evidence" value="ECO:0007669"/>
    <property type="project" value="UniProtKB-UniRule"/>
</dbReference>
<dbReference type="Gene3D" id="1.20.5.1030">
    <property type="entry name" value="Preprotein translocase secy subunit"/>
    <property type="match status" value="1"/>
</dbReference>
<keyword evidence="4 9" id="KW-0812">Transmembrane</keyword>
<dbReference type="GO" id="GO:0009306">
    <property type="term" value="P:protein secretion"/>
    <property type="evidence" value="ECO:0007669"/>
    <property type="project" value="UniProtKB-UniRule"/>
</dbReference>
<dbReference type="OrthoDB" id="9806365at2"/>
<dbReference type="RefSeq" id="WP_091646560.1">
    <property type="nucleotide sequence ID" value="NZ_FOEG01000018.1"/>
</dbReference>
<dbReference type="InterPro" id="IPR001901">
    <property type="entry name" value="Translocase_SecE/Sec61-g"/>
</dbReference>
<dbReference type="PRINTS" id="PR01650">
    <property type="entry name" value="SECETRNLCASE"/>
</dbReference>
<evidence type="ECO:0000256" key="6">
    <source>
        <dbReference type="ARBA" id="ARBA00022989"/>
    </source>
</evidence>
<comment type="function">
    <text evidence="9">Essential subunit of the Sec protein translocation channel SecYEG. Clamps together the 2 halves of SecY. May contact the channel plug during translocation.</text>
</comment>
<keyword evidence="5 9" id="KW-0653">Protein transport</keyword>
<keyword evidence="8 9" id="KW-0472">Membrane</keyword>
<feature type="transmembrane region" description="Helical" evidence="9">
    <location>
        <begin position="12"/>
        <end position="34"/>
    </location>
</feature>
<gene>
    <name evidence="9" type="primary">secE</name>
    <name evidence="10" type="ORF">SAMN04488052_1183</name>
</gene>
<evidence type="ECO:0000256" key="4">
    <source>
        <dbReference type="ARBA" id="ARBA00022692"/>
    </source>
</evidence>
<keyword evidence="11" id="KW-1185">Reference proteome</keyword>
<keyword evidence="2 9" id="KW-0813">Transport</keyword>
<dbReference type="AlphaFoldDB" id="A0A1H8VWI1"/>